<dbReference type="GO" id="GO:0008684">
    <property type="term" value="F:2-oxopent-4-enoate hydratase activity"/>
    <property type="evidence" value="ECO:0007669"/>
    <property type="project" value="TreeGrafter"/>
</dbReference>
<reference evidence="3 4" key="1">
    <citation type="journal article" date="2018" name="Arch. Microbiol.">
        <title>New insights into the metabolic potential of the phototrophic purple bacterium Rhodopila globiformis DSM 161(T) from its draft genome sequence and evidence for a vanadium-dependent nitrogenase.</title>
        <authorList>
            <person name="Imhoff J.F."/>
            <person name="Rahn T."/>
            <person name="Kunzel S."/>
            <person name="Neulinger S.C."/>
        </authorList>
    </citation>
    <scope>NUCLEOTIDE SEQUENCE [LARGE SCALE GENOMIC DNA]</scope>
    <source>
        <strain evidence="3 4">DSM 161</strain>
    </source>
</reference>
<feature type="domain" description="Fumarylacetoacetase-like C-terminal" evidence="2">
    <location>
        <begin position="88"/>
        <end position="255"/>
    </location>
</feature>
<dbReference type="RefSeq" id="WP_104519442.1">
    <property type="nucleotide sequence ID" value="NZ_NHRY01000139.1"/>
</dbReference>
<dbReference type="GO" id="GO:0005737">
    <property type="term" value="C:cytoplasm"/>
    <property type="evidence" value="ECO:0007669"/>
    <property type="project" value="TreeGrafter"/>
</dbReference>
<name>A0A2S6NGM6_RHOGL</name>
<dbReference type="Gene3D" id="3.90.850.10">
    <property type="entry name" value="Fumarylacetoacetase-like, C-terminal domain"/>
    <property type="match status" value="1"/>
</dbReference>
<sequence>MSTLVEFARIVDEAARTASAIPQLTETHPALSAEEAYAVQALSVARRRTRGEKRAGYKMGLTSRAKMQQVGVSEVIWGRLTDAMRVEEGGELSRARFVHPRAEPEIAFIMRRPLEGRVTAAEALAAVEAVSPAIEIIDSRYKDFRFALPDVIADNSSSSGFLLGAWYRPETDVANLGLLVEVDGQVVQVGSSAAILGHPLRSLVAAARLIAAAGERLEPGDIVLAGGATAAHALSPGQFVRAEFEGLGSVSFTVVS</sequence>
<accession>A0A2S6NGM6</accession>
<proteinExistence type="predicted"/>
<evidence type="ECO:0000313" key="4">
    <source>
        <dbReference type="Proteomes" id="UP000239724"/>
    </source>
</evidence>
<dbReference type="PANTHER" id="PTHR30143">
    <property type="entry name" value="ACID HYDRATASE"/>
    <property type="match status" value="1"/>
</dbReference>
<evidence type="ECO:0000259" key="2">
    <source>
        <dbReference type="Pfam" id="PF01557"/>
    </source>
</evidence>
<organism evidence="3 4">
    <name type="scientific">Rhodopila globiformis</name>
    <name type="common">Rhodopseudomonas globiformis</name>
    <dbReference type="NCBI Taxonomy" id="1071"/>
    <lineage>
        <taxon>Bacteria</taxon>
        <taxon>Pseudomonadati</taxon>
        <taxon>Pseudomonadota</taxon>
        <taxon>Alphaproteobacteria</taxon>
        <taxon>Acetobacterales</taxon>
        <taxon>Acetobacteraceae</taxon>
        <taxon>Rhodopila</taxon>
    </lineage>
</organism>
<dbReference type="OrthoDB" id="9792137at2"/>
<dbReference type="PANTHER" id="PTHR30143:SF0">
    <property type="entry name" value="2-KETO-4-PENTENOATE HYDRATASE"/>
    <property type="match status" value="1"/>
</dbReference>
<dbReference type="InterPro" id="IPR036663">
    <property type="entry name" value="Fumarylacetoacetase_C_sf"/>
</dbReference>
<keyword evidence="4" id="KW-1185">Reference proteome</keyword>
<evidence type="ECO:0000256" key="1">
    <source>
        <dbReference type="ARBA" id="ARBA00023239"/>
    </source>
</evidence>
<protein>
    <submittedName>
        <fullName evidence="3">4-oxalocrotonate decarboxylase</fullName>
    </submittedName>
</protein>
<comment type="caution">
    <text evidence="3">The sequence shown here is derived from an EMBL/GenBank/DDBJ whole genome shotgun (WGS) entry which is preliminary data.</text>
</comment>
<dbReference type="Proteomes" id="UP000239724">
    <property type="component" value="Unassembled WGS sequence"/>
</dbReference>
<dbReference type="AlphaFoldDB" id="A0A2S6NGM6"/>
<dbReference type="InterPro" id="IPR011234">
    <property type="entry name" value="Fumarylacetoacetase-like_C"/>
</dbReference>
<dbReference type="EMBL" id="NHRY01000139">
    <property type="protein sequence ID" value="PPQ33757.1"/>
    <property type="molecule type" value="Genomic_DNA"/>
</dbReference>
<dbReference type="Pfam" id="PF01557">
    <property type="entry name" value="FAA_hydrolase"/>
    <property type="match status" value="1"/>
</dbReference>
<keyword evidence="1" id="KW-0456">Lyase</keyword>
<gene>
    <name evidence="3" type="ORF">CCS01_13905</name>
</gene>
<evidence type="ECO:0000313" key="3">
    <source>
        <dbReference type="EMBL" id="PPQ33757.1"/>
    </source>
</evidence>
<dbReference type="InterPro" id="IPR050772">
    <property type="entry name" value="Hydratase-Decarb/MhpD_sf"/>
</dbReference>
<dbReference type="SUPFAM" id="SSF56529">
    <property type="entry name" value="FAH"/>
    <property type="match status" value="1"/>
</dbReference>